<reference evidence="2" key="1">
    <citation type="submission" date="2010-12" db="EMBL/GenBank/DDBJ databases">
        <title>Complete sequence of Desulfovibrio aespoeensis Aspo-2.</title>
        <authorList>
            <consortium name="US DOE Joint Genome Institute"/>
            <person name="Lucas S."/>
            <person name="Copeland A."/>
            <person name="Lapidus A."/>
            <person name="Cheng J.-F."/>
            <person name="Goodwin L."/>
            <person name="Pitluck S."/>
            <person name="Chertkov O."/>
            <person name="Misra M."/>
            <person name="Detter J.C."/>
            <person name="Han C."/>
            <person name="Tapia R."/>
            <person name="Land M."/>
            <person name="Hauser L."/>
            <person name="Kyrpides N."/>
            <person name="Ivanova N."/>
            <person name="Ovchinnikova G."/>
            <person name="Pedersen K."/>
            <person name="Jagevall S."/>
            <person name="Hazen T."/>
            <person name="Woyke T."/>
        </authorList>
    </citation>
    <scope>NUCLEOTIDE SEQUENCE [LARGE SCALE GENOMIC DNA]</scope>
    <source>
        <strain evidence="2">ATCC 700646 / DSM 10631 / Aspo-2</strain>
    </source>
</reference>
<gene>
    <name evidence="1" type="ordered locus">Daes_0016</name>
</gene>
<proteinExistence type="predicted"/>
<dbReference type="OrthoDB" id="5394806at2"/>
<organism evidence="1 2">
    <name type="scientific">Pseudodesulfovibrio aespoeensis (strain ATCC 700646 / DSM 10631 / Aspo-2)</name>
    <name type="common">Desulfovibrio aespoeensis</name>
    <dbReference type="NCBI Taxonomy" id="643562"/>
    <lineage>
        <taxon>Bacteria</taxon>
        <taxon>Pseudomonadati</taxon>
        <taxon>Thermodesulfobacteriota</taxon>
        <taxon>Desulfovibrionia</taxon>
        <taxon>Desulfovibrionales</taxon>
        <taxon>Desulfovibrionaceae</taxon>
    </lineage>
</organism>
<dbReference type="KEGG" id="das:Daes_0016"/>
<dbReference type="InterPro" id="IPR036271">
    <property type="entry name" value="Tet_transcr_reg_TetR-rel_C_sf"/>
</dbReference>
<dbReference type="HOGENOM" id="CLU_1425898_0_0_7"/>
<accession>E6VTV3</accession>
<keyword evidence="2" id="KW-1185">Reference proteome</keyword>
<evidence type="ECO:0008006" key="3">
    <source>
        <dbReference type="Google" id="ProtNLM"/>
    </source>
</evidence>
<dbReference type="RefSeq" id="WP_013512982.1">
    <property type="nucleotide sequence ID" value="NC_014844.1"/>
</dbReference>
<dbReference type="SUPFAM" id="SSF46689">
    <property type="entry name" value="Homeodomain-like"/>
    <property type="match status" value="1"/>
</dbReference>
<sequence>MAEQREALLAAASARFQVSELAGLELDSLIDETGVSREKAQEFFPTRDDLIRAVYERVLVGMAQDSFAKLPATGLQEQLEYLLRCRYEFIARHKQSSRHVLLGAISEHGGWRDPFEDQFWRFSIQVVALLQGAKRAGKINATADEALAARAFVSFYLTGVLLLLRSEKIDANGACEFTFPLVNALLTPLR</sequence>
<dbReference type="STRING" id="643562.Daes_0016"/>
<dbReference type="EMBL" id="CP002431">
    <property type="protein sequence ID" value="ADU61045.1"/>
    <property type="molecule type" value="Genomic_DNA"/>
</dbReference>
<evidence type="ECO:0000313" key="2">
    <source>
        <dbReference type="Proteomes" id="UP000002191"/>
    </source>
</evidence>
<dbReference type="eggNOG" id="ENOG50318VM">
    <property type="taxonomic scope" value="Bacteria"/>
</dbReference>
<dbReference type="InterPro" id="IPR009057">
    <property type="entry name" value="Homeodomain-like_sf"/>
</dbReference>
<name>E6VTV3_PSEA9</name>
<evidence type="ECO:0000313" key="1">
    <source>
        <dbReference type="EMBL" id="ADU61045.1"/>
    </source>
</evidence>
<dbReference type="Gene3D" id="1.10.357.10">
    <property type="entry name" value="Tetracycline Repressor, domain 2"/>
    <property type="match status" value="1"/>
</dbReference>
<dbReference type="AlphaFoldDB" id="E6VTV3"/>
<dbReference type="SUPFAM" id="SSF48498">
    <property type="entry name" value="Tetracyclin repressor-like, C-terminal domain"/>
    <property type="match status" value="1"/>
</dbReference>
<protein>
    <recommendedName>
        <fullName evidence="3">Regulatory protein TetR</fullName>
    </recommendedName>
</protein>
<reference evidence="1 2" key="2">
    <citation type="journal article" date="2014" name="Genome Announc.">
        <title>Complete Genome Sequence of the Subsurface, Mesophilic Sulfate-Reducing Bacterium Desulfovibrio aespoeensis Aspo-2.</title>
        <authorList>
            <person name="Pedersen K."/>
            <person name="Bengtsson A."/>
            <person name="Edlund J."/>
            <person name="Rabe L."/>
            <person name="Hazen T."/>
            <person name="Chakraborty R."/>
            <person name="Goodwin L."/>
            <person name="Shapiro N."/>
        </authorList>
    </citation>
    <scope>NUCLEOTIDE SEQUENCE [LARGE SCALE GENOMIC DNA]</scope>
    <source>
        <strain evidence="2">ATCC 700646 / DSM 10631 / Aspo-2</strain>
    </source>
</reference>
<dbReference type="Proteomes" id="UP000002191">
    <property type="component" value="Chromosome"/>
</dbReference>